<accession>A0AAX2TM73</accession>
<reference evidence="1 2" key="1">
    <citation type="submission" date="2019-04" db="EMBL/GenBank/DDBJ databases">
        <title>The CDC panel for molecular diagnostics of ciprofloxacin resistance and its use for research and clinical development.</title>
        <authorList>
            <person name="Liu H."/>
            <person name="Tang K."/>
            <person name="Pham C."/>
            <person name="Schmerer M."/>
        </authorList>
    </citation>
    <scope>NUCLEOTIDE SEQUENCE [LARGE SCALE GENOMIC DNA]</scope>
    <source>
        <strain evidence="1 2">LRRBGS_0742</strain>
    </source>
</reference>
<dbReference type="GO" id="GO:0016787">
    <property type="term" value="F:hydrolase activity"/>
    <property type="evidence" value="ECO:0007669"/>
    <property type="project" value="UniProtKB-KW"/>
</dbReference>
<dbReference type="Gene3D" id="3.40.50.1820">
    <property type="entry name" value="alpha/beta hydrolase"/>
    <property type="match status" value="1"/>
</dbReference>
<dbReference type="EMBL" id="SUQX01000070">
    <property type="protein sequence ID" value="TJX03342.1"/>
    <property type="molecule type" value="Genomic_DNA"/>
</dbReference>
<dbReference type="Proteomes" id="UP000307092">
    <property type="component" value="Unassembled WGS sequence"/>
</dbReference>
<dbReference type="InterPro" id="IPR029058">
    <property type="entry name" value="AB_hydrolase_fold"/>
</dbReference>
<gene>
    <name evidence="1" type="ORF">E8M63_12915</name>
</gene>
<protein>
    <submittedName>
        <fullName evidence="1">Alpha/beta hydrolase</fullName>
    </submittedName>
</protein>
<feature type="non-terminal residue" evidence="1">
    <location>
        <position position="1"/>
    </location>
</feature>
<dbReference type="RefSeq" id="WP_222597974.1">
    <property type="nucleotide sequence ID" value="NZ_SUQX01000070.1"/>
</dbReference>
<evidence type="ECO:0000313" key="1">
    <source>
        <dbReference type="EMBL" id="TJX03342.1"/>
    </source>
</evidence>
<dbReference type="PANTHER" id="PTHR35560:SF3">
    <property type="entry name" value="PEPTIDASE S9 PROLYL OLIGOPEPTIDASE CATALYTIC DOMAIN-CONTAINING PROTEIN"/>
    <property type="match status" value="1"/>
</dbReference>
<organism evidence="1 2">
    <name type="scientific">Neisseria gonorrhoeae</name>
    <dbReference type="NCBI Taxonomy" id="485"/>
    <lineage>
        <taxon>Bacteria</taxon>
        <taxon>Pseudomonadati</taxon>
        <taxon>Pseudomonadota</taxon>
        <taxon>Betaproteobacteria</taxon>
        <taxon>Neisseriales</taxon>
        <taxon>Neisseriaceae</taxon>
        <taxon>Neisseria</taxon>
    </lineage>
</organism>
<comment type="caution">
    <text evidence="1">The sequence shown here is derived from an EMBL/GenBank/DDBJ whole genome shotgun (WGS) entry which is preliminary data.</text>
</comment>
<proteinExistence type="predicted"/>
<name>A0AAX2TM73_NEIGO</name>
<evidence type="ECO:0000313" key="2">
    <source>
        <dbReference type="Proteomes" id="UP000307092"/>
    </source>
</evidence>
<keyword evidence="1" id="KW-0378">Hydrolase</keyword>
<dbReference type="AlphaFoldDB" id="A0AAX2TM73"/>
<sequence length="135" mass="14573">AYFTKERPEPAIAAKCEGYNSWKFGMDDRPPYLAEPTPAALEQAYVGRRVIYLLGTLDTNPDHPALDKSCMAEAEGPYRYARGHSYVAAMAARDGGTPNHSVWDVPGVGHEGGKMLNSPCGLTAVFDIPGCEAAR</sequence>
<dbReference type="PANTHER" id="PTHR35560">
    <property type="entry name" value="BLL0132 PROTEIN"/>
    <property type="match status" value="1"/>
</dbReference>